<evidence type="ECO:0000313" key="2">
    <source>
        <dbReference type="Proteomes" id="UP000805193"/>
    </source>
</evidence>
<sequence length="163" mass="18995">MAKSLRSKWKRKMRAKKRERYSVKELARLKTMLEAATKGDADMSEVCEMVDAKKVAERASQGTTEPESDEDDAAATMDVDAPKKRKYRRKTMTDEHGTHPEWMNQRAIRKFKANRQNRPHPAYYRSCPFRKQEKDILAVKVNENPSYILSSFFLLTTCNFKNA</sequence>
<dbReference type="Proteomes" id="UP000805193">
    <property type="component" value="Unassembled WGS sequence"/>
</dbReference>
<protein>
    <submittedName>
        <fullName evidence="1">Uncharacterized protein</fullName>
    </submittedName>
</protein>
<evidence type="ECO:0000313" key="1">
    <source>
        <dbReference type="EMBL" id="KAG0411046.1"/>
    </source>
</evidence>
<dbReference type="EMBL" id="JABSTQ010011465">
    <property type="protein sequence ID" value="KAG0411046.1"/>
    <property type="molecule type" value="Genomic_DNA"/>
</dbReference>
<proteinExistence type="predicted"/>
<comment type="caution">
    <text evidence="1">The sequence shown here is derived from an EMBL/GenBank/DDBJ whole genome shotgun (WGS) entry which is preliminary data.</text>
</comment>
<organism evidence="1 2">
    <name type="scientific">Ixodes persulcatus</name>
    <name type="common">Taiga tick</name>
    <dbReference type="NCBI Taxonomy" id="34615"/>
    <lineage>
        <taxon>Eukaryota</taxon>
        <taxon>Metazoa</taxon>
        <taxon>Ecdysozoa</taxon>
        <taxon>Arthropoda</taxon>
        <taxon>Chelicerata</taxon>
        <taxon>Arachnida</taxon>
        <taxon>Acari</taxon>
        <taxon>Parasitiformes</taxon>
        <taxon>Ixodida</taxon>
        <taxon>Ixodoidea</taxon>
        <taxon>Ixodidae</taxon>
        <taxon>Ixodinae</taxon>
        <taxon>Ixodes</taxon>
    </lineage>
</organism>
<keyword evidence="2" id="KW-1185">Reference proteome</keyword>
<accession>A0AC60NVJ5</accession>
<gene>
    <name evidence="1" type="ORF">HPB47_011830</name>
</gene>
<name>A0AC60NVJ5_IXOPE</name>
<reference evidence="1 2" key="1">
    <citation type="journal article" date="2020" name="Cell">
        <title>Large-Scale Comparative Analyses of Tick Genomes Elucidate Their Genetic Diversity and Vector Capacities.</title>
        <authorList>
            <consortium name="Tick Genome and Microbiome Consortium (TIGMIC)"/>
            <person name="Jia N."/>
            <person name="Wang J."/>
            <person name="Shi W."/>
            <person name="Du L."/>
            <person name="Sun Y."/>
            <person name="Zhan W."/>
            <person name="Jiang J.F."/>
            <person name="Wang Q."/>
            <person name="Zhang B."/>
            <person name="Ji P."/>
            <person name="Bell-Sakyi L."/>
            <person name="Cui X.M."/>
            <person name="Yuan T.T."/>
            <person name="Jiang B.G."/>
            <person name="Yang W.F."/>
            <person name="Lam T.T."/>
            <person name="Chang Q.C."/>
            <person name="Ding S.J."/>
            <person name="Wang X.J."/>
            <person name="Zhu J.G."/>
            <person name="Ruan X.D."/>
            <person name="Zhao L."/>
            <person name="Wei J.T."/>
            <person name="Ye R.Z."/>
            <person name="Que T.C."/>
            <person name="Du C.H."/>
            <person name="Zhou Y.H."/>
            <person name="Cheng J.X."/>
            <person name="Dai P.F."/>
            <person name="Guo W.B."/>
            <person name="Han X.H."/>
            <person name="Huang E.J."/>
            <person name="Li L.F."/>
            <person name="Wei W."/>
            <person name="Gao Y.C."/>
            <person name="Liu J.Z."/>
            <person name="Shao H.Z."/>
            <person name="Wang X."/>
            <person name="Wang C.C."/>
            <person name="Yang T.C."/>
            <person name="Huo Q.B."/>
            <person name="Li W."/>
            <person name="Chen H.Y."/>
            <person name="Chen S.E."/>
            <person name="Zhou L.G."/>
            <person name="Ni X.B."/>
            <person name="Tian J.H."/>
            <person name="Sheng Y."/>
            <person name="Liu T."/>
            <person name="Pan Y.S."/>
            <person name="Xia L.Y."/>
            <person name="Li J."/>
            <person name="Zhao F."/>
            <person name="Cao W.C."/>
        </authorList>
    </citation>
    <scope>NUCLEOTIDE SEQUENCE [LARGE SCALE GENOMIC DNA]</scope>
    <source>
        <strain evidence="1">Iper-2018</strain>
    </source>
</reference>